<dbReference type="NCBIfam" id="TIGR04357">
    <property type="entry name" value="CofD_rel_GAK"/>
    <property type="match status" value="1"/>
</dbReference>
<accession>A0ABY7ARR2</accession>
<gene>
    <name evidence="2" type="ORF">OLW01_18285</name>
</gene>
<organism evidence="2 3">
    <name type="scientific">Catenovulum adriaticum</name>
    <dbReference type="NCBI Taxonomy" id="2984846"/>
    <lineage>
        <taxon>Bacteria</taxon>
        <taxon>Pseudomonadati</taxon>
        <taxon>Pseudomonadota</taxon>
        <taxon>Gammaproteobacteria</taxon>
        <taxon>Alteromonadales</taxon>
        <taxon>Alteromonadaceae</taxon>
        <taxon>Catenovulum</taxon>
    </lineage>
</organism>
<dbReference type="InterPro" id="IPR038136">
    <property type="entry name" value="CofD-like_dom_sf"/>
</dbReference>
<geneLocation type="plasmid" evidence="2 3">
    <name>pCadTS8_2</name>
</geneLocation>
<name>A0ABY7ARR2_9ALTE</name>
<protein>
    <submittedName>
        <fullName evidence="2">GAK system CofD-like protein</fullName>
    </submittedName>
</protein>
<dbReference type="InterPro" id="IPR002882">
    <property type="entry name" value="CofD"/>
</dbReference>
<dbReference type="InterPro" id="IPR010119">
    <property type="entry name" value="Gluconeogen_factor"/>
</dbReference>
<dbReference type="InterPro" id="IPR027591">
    <property type="entry name" value="CofD-rel_GAK"/>
</dbReference>
<dbReference type="Gene3D" id="3.40.50.10680">
    <property type="entry name" value="CofD-like domains"/>
    <property type="match status" value="1"/>
</dbReference>
<dbReference type="EMBL" id="CP109967">
    <property type="protein sequence ID" value="WAJ72224.1"/>
    <property type="molecule type" value="Genomic_DNA"/>
</dbReference>
<dbReference type="PANTHER" id="PTHR30135">
    <property type="entry name" value="UNCHARACTERIZED PROTEIN YVCK-RELATED"/>
    <property type="match status" value="1"/>
</dbReference>
<reference evidence="2" key="1">
    <citation type="submission" date="2022-10" db="EMBL/GenBank/DDBJ databases">
        <title>Catenovulum adriacola sp. nov. isolated in the Harbour of Susak.</title>
        <authorList>
            <person name="Schoch T."/>
            <person name="Reich S.J."/>
            <person name="Stoeferle S."/>
            <person name="Flaiz M."/>
            <person name="Kazda M."/>
            <person name="Riedel C.U."/>
            <person name="Duerre P."/>
        </authorList>
    </citation>
    <scope>NUCLEOTIDE SEQUENCE</scope>
    <source>
        <strain evidence="2">TS8</strain>
        <plasmid evidence="2">pCadTS8_2</plasmid>
    </source>
</reference>
<evidence type="ECO:0000313" key="2">
    <source>
        <dbReference type="EMBL" id="WAJ72224.1"/>
    </source>
</evidence>
<keyword evidence="3" id="KW-1185">Reference proteome</keyword>
<evidence type="ECO:0000313" key="3">
    <source>
        <dbReference type="Proteomes" id="UP001163726"/>
    </source>
</evidence>
<dbReference type="Proteomes" id="UP001163726">
    <property type="component" value="Plasmid pCadTS8_2"/>
</dbReference>
<dbReference type="PANTHER" id="PTHR30135:SF3">
    <property type="entry name" value="GLUCONEOGENESIS FACTOR-RELATED"/>
    <property type="match status" value="1"/>
</dbReference>
<keyword evidence="1" id="KW-0963">Cytoplasm</keyword>
<proteinExistence type="predicted"/>
<keyword evidence="2" id="KW-0614">Plasmid</keyword>
<dbReference type="SUPFAM" id="SSF142338">
    <property type="entry name" value="CofD-like"/>
    <property type="match status" value="1"/>
</dbReference>
<dbReference type="Pfam" id="PF01933">
    <property type="entry name" value="CofD"/>
    <property type="match status" value="1"/>
</dbReference>
<sequence length="384" mass="42244">MLSDIALQPKAELGPAILFFSGGSALAKLSKTIKQYTHHSIHLVTTFDSGGCSAQLRQHFDMPAIGDIRNRLLALANDQQPSVNSAIKLLKLRFPTNQSQAQLKTKLCSIINRQMPHFRKMSSQCQNSICQNLRHFYSVMPPNFSLKGSSIGNLCIAGGYLLGNKNLQPVIEELTQCLDIKGQVKPIIDELYHLVAELSDGRYVTGQHLITGKEVAPIKQKIQQVFLSASEDNTFPVTPNIKPEIQYSINSADLICYPPGSFYSSILANLLPQGVGSSIANAKCNKVYIPNLGVDPEQYAMSVMDTIQSLLSYLKSGCDINTPYQNLLNYIVLDDQLSQCLSFNEEALLASHGINLIRANLVSADSAPYYDNHKLSELLVSLAK</sequence>
<dbReference type="CDD" id="cd07187">
    <property type="entry name" value="YvcK_like"/>
    <property type="match status" value="1"/>
</dbReference>
<evidence type="ECO:0000256" key="1">
    <source>
        <dbReference type="ARBA" id="ARBA00022490"/>
    </source>
</evidence>
<dbReference type="RefSeq" id="WP_268076939.1">
    <property type="nucleotide sequence ID" value="NZ_CP109967.1"/>
</dbReference>